<evidence type="ECO:0000256" key="7">
    <source>
        <dbReference type="RuleBase" id="RU361187"/>
    </source>
</evidence>
<sequence>MKKKLFLILFASIFIAYGCSKDSDTPDDSKKTEEEEKEEEMFPDYVAPTYADDYASIASWDLRARWNLANVHDPSVVYDGKYYYMYGTDASYGNAHDGHGHFLYRKSEDLVNWKFEGMAMSQTPEWVVDTLNDQRSRVGLDPITNPVFGHWAPSVRKVGDKYRMYYSIVVDNYIGNGLPNTAENFDYTWTERAYIGMMESTSLLMNTWEDKGMVVCSVSDRGNDWSRDSRNDWSGYFKFNAIDPSYIVTPEGEHWLIYGSWHSGIAAIQLDAETGLPLNEFDINNESTWGKPLYTRSSGSRWQASEGPEVVYNENTGYYYMFLAYDELSVAYNTRVCRSRNVDGPYYSYDGSDITNGGEIYPIITHPYAFKNHSGWVGISHCGVFQNETTGEWFYSSQGRLPANTGGNAYSNAIMMGQVRKIRWTEDGWPVVMPERYAAAPEKEISEDELLGSWEHITLNYSFQNQQTSVSLNLSSDHKASGALTGTWSFDATKKILTIGSTQLCVERELDWEADPRELTIVYSGISGNGRSLWGKKVN</sequence>
<comment type="pathway">
    <text evidence="1">Glycan metabolism; L-arabinan degradation.</text>
</comment>
<protein>
    <submittedName>
        <fullName evidence="9">Arabinan endo-1,5-alpha-L-arabinosidase</fullName>
    </submittedName>
</protein>
<keyword evidence="4 7" id="KW-0326">Glycosidase</keyword>
<comment type="similarity">
    <text evidence="2 7">Belongs to the glycosyl hydrolase 43 family.</text>
</comment>
<dbReference type="Gene3D" id="2.40.128.10">
    <property type="match status" value="1"/>
</dbReference>
<dbReference type="Proteomes" id="UP001209229">
    <property type="component" value="Unassembled WGS sequence"/>
</dbReference>
<proteinExistence type="inferred from homology"/>
<keyword evidence="10" id="KW-1185">Reference proteome</keyword>
<evidence type="ECO:0000256" key="4">
    <source>
        <dbReference type="ARBA" id="ARBA00023295"/>
    </source>
</evidence>
<feature type="site" description="Important for catalytic activity, responsible for pKa modulation of the active site Glu and correct orientation of both the proton donor and substrate" evidence="6">
    <location>
        <position position="243"/>
    </location>
</feature>
<dbReference type="EMBL" id="JAPDPJ010000019">
    <property type="protein sequence ID" value="MCW3786801.1"/>
    <property type="molecule type" value="Genomic_DNA"/>
</dbReference>
<dbReference type="Pfam" id="PF16369">
    <property type="entry name" value="GH43_C"/>
    <property type="match status" value="1"/>
</dbReference>
<dbReference type="CDD" id="cd08998">
    <property type="entry name" value="GH43_Arb43a-like"/>
    <property type="match status" value="1"/>
</dbReference>
<dbReference type="InterPro" id="IPR006710">
    <property type="entry name" value="Glyco_hydro_43"/>
</dbReference>
<dbReference type="GO" id="GO:0004553">
    <property type="term" value="F:hydrolase activity, hydrolyzing O-glycosyl compounds"/>
    <property type="evidence" value="ECO:0007669"/>
    <property type="project" value="InterPro"/>
</dbReference>
<gene>
    <name evidence="9" type="ORF">OM075_10000</name>
</gene>
<dbReference type="AlphaFoldDB" id="A0AAE3M4D9"/>
<reference evidence="9" key="1">
    <citation type="submission" date="2022-10" db="EMBL/GenBank/DDBJ databases">
        <authorList>
            <person name="Yu W.X."/>
        </authorList>
    </citation>
    <scope>NUCLEOTIDE SEQUENCE</scope>
    <source>
        <strain evidence="9">AAT</strain>
    </source>
</reference>
<dbReference type="GO" id="GO:0005975">
    <property type="term" value="P:carbohydrate metabolic process"/>
    <property type="evidence" value="ECO:0007669"/>
    <property type="project" value="InterPro"/>
</dbReference>
<feature type="active site" description="Proton donor" evidence="5">
    <location>
        <position position="306"/>
    </location>
</feature>
<evidence type="ECO:0000256" key="6">
    <source>
        <dbReference type="PIRSR" id="PIRSR606710-2"/>
    </source>
</evidence>
<dbReference type="RefSeq" id="WP_301190366.1">
    <property type="nucleotide sequence ID" value="NZ_JAPDPJ010000019.1"/>
</dbReference>
<organism evidence="9 10">
    <name type="scientific">Plebeiibacterium sediminum</name>
    <dbReference type="NCBI Taxonomy" id="2992112"/>
    <lineage>
        <taxon>Bacteria</taxon>
        <taxon>Pseudomonadati</taxon>
        <taxon>Bacteroidota</taxon>
        <taxon>Bacteroidia</taxon>
        <taxon>Marinilabiliales</taxon>
        <taxon>Marinilabiliaceae</taxon>
        <taxon>Plebeiibacterium</taxon>
    </lineage>
</organism>
<feature type="active site" description="Proton acceptor" evidence="5">
    <location>
        <position position="73"/>
    </location>
</feature>
<dbReference type="InterPro" id="IPR032291">
    <property type="entry name" value="Abn2_C"/>
</dbReference>
<dbReference type="SUPFAM" id="SSF75005">
    <property type="entry name" value="Arabinanase/levansucrase/invertase"/>
    <property type="match status" value="1"/>
</dbReference>
<accession>A0AAE3M4D9</accession>
<dbReference type="PANTHER" id="PTHR43301">
    <property type="entry name" value="ARABINAN ENDO-1,5-ALPHA-L-ARABINOSIDASE"/>
    <property type="match status" value="1"/>
</dbReference>
<dbReference type="Gene3D" id="2.115.10.20">
    <property type="entry name" value="Glycosyl hydrolase domain, family 43"/>
    <property type="match status" value="1"/>
</dbReference>
<dbReference type="PANTHER" id="PTHR43301:SF3">
    <property type="entry name" value="ARABINAN ENDO-1,5-ALPHA-L-ARABINOSIDASE A-RELATED"/>
    <property type="match status" value="1"/>
</dbReference>
<comment type="caution">
    <text evidence="9">The sequence shown here is derived from an EMBL/GenBank/DDBJ whole genome shotgun (WGS) entry which is preliminary data.</text>
</comment>
<evidence type="ECO:0000256" key="5">
    <source>
        <dbReference type="PIRSR" id="PIRSR606710-1"/>
    </source>
</evidence>
<evidence type="ECO:0000256" key="2">
    <source>
        <dbReference type="ARBA" id="ARBA00009865"/>
    </source>
</evidence>
<dbReference type="PROSITE" id="PS51257">
    <property type="entry name" value="PROKAR_LIPOPROTEIN"/>
    <property type="match status" value="1"/>
</dbReference>
<dbReference type="Pfam" id="PF04616">
    <property type="entry name" value="Glyco_hydro_43"/>
    <property type="match status" value="1"/>
</dbReference>
<keyword evidence="3 7" id="KW-0378">Hydrolase</keyword>
<name>A0AAE3M4D9_9BACT</name>
<evidence type="ECO:0000313" key="10">
    <source>
        <dbReference type="Proteomes" id="UP001209229"/>
    </source>
</evidence>
<dbReference type="InterPro" id="IPR050727">
    <property type="entry name" value="GH43_arabinanases"/>
</dbReference>
<evidence type="ECO:0000256" key="3">
    <source>
        <dbReference type="ARBA" id="ARBA00022801"/>
    </source>
</evidence>
<evidence type="ECO:0000259" key="8">
    <source>
        <dbReference type="Pfam" id="PF16369"/>
    </source>
</evidence>
<dbReference type="InterPro" id="IPR023296">
    <property type="entry name" value="Glyco_hydro_beta-prop_sf"/>
</dbReference>
<evidence type="ECO:0000256" key="1">
    <source>
        <dbReference type="ARBA" id="ARBA00004834"/>
    </source>
</evidence>
<evidence type="ECO:0000313" key="9">
    <source>
        <dbReference type="EMBL" id="MCW3786801.1"/>
    </source>
</evidence>
<feature type="domain" description="Extracellular endo-alpha-(1-&gt;5)-L-arabinanase C-terminal" evidence="8">
    <location>
        <begin position="434"/>
        <end position="535"/>
    </location>
</feature>